<dbReference type="Proteomes" id="UP000315377">
    <property type="component" value="Chromosome"/>
</dbReference>
<dbReference type="RefSeq" id="WP_127510957.1">
    <property type="nucleotide sequence ID" value="NZ_CABMNB010000036.1"/>
</dbReference>
<feature type="coiled-coil region" evidence="1">
    <location>
        <begin position="60"/>
        <end position="87"/>
    </location>
</feature>
<reference evidence="2 5" key="2">
    <citation type="submission" date="2022-05" db="EMBL/GenBank/DDBJ databases">
        <title>Genome Sequencing of Bee-Associated Microbes.</title>
        <authorList>
            <person name="Dunlap C."/>
        </authorList>
    </citation>
    <scope>NUCLEOTIDE SEQUENCE [LARGE SCALE GENOMIC DNA]</scope>
    <source>
        <strain evidence="2 5">NRRL B-14613</strain>
    </source>
</reference>
<dbReference type="GeneID" id="76994822"/>
<dbReference type="EMBL" id="JAMDMM010000066">
    <property type="protein sequence ID" value="MCY9610939.1"/>
    <property type="molecule type" value="Genomic_DNA"/>
</dbReference>
<dbReference type="AlphaFoldDB" id="A0AAP9DR28"/>
<evidence type="ECO:0000313" key="4">
    <source>
        <dbReference type="Proteomes" id="UP000315377"/>
    </source>
</evidence>
<reference evidence="3 4" key="1">
    <citation type="submission" date="2019-07" db="EMBL/GenBank/DDBJ databases">
        <title>Paenibacillus thiaminolyticus NRRL B-4156.</title>
        <authorList>
            <person name="Hehnly C."/>
            <person name="Zhang L."/>
        </authorList>
    </citation>
    <scope>NUCLEOTIDE SEQUENCE [LARGE SCALE GENOMIC DNA]</scope>
    <source>
        <strain evidence="3 4">NRRL B-4156</strain>
    </source>
</reference>
<evidence type="ECO:0000313" key="2">
    <source>
        <dbReference type="EMBL" id="MCY9610939.1"/>
    </source>
</evidence>
<keyword evidence="1" id="KW-0175">Coiled coil</keyword>
<gene>
    <name evidence="3" type="ORF">FLT43_02345</name>
    <name evidence="2" type="ORF">M5W83_27725</name>
</gene>
<organism evidence="3 4">
    <name type="scientific">Paenibacillus thiaminolyticus</name>
    <name type="common">Bacillus thiaminolyticus</name>
    <dbReference type="NCBI Taxonomy" id="49283"/>
    <lineage>
        <taxon>Bacteria</taxon>
        <taxon>Bacillati</taxon>
        <taxon>Bacillota</taxon>
        <taxon>Bacilli</taxon>
        <taxon>Bacillales</taxon>
        <taxon>Paenibacillaceae</taxon>
        <taxon>Paenibacillus</taxon>
    </lineage>
</organism>
<sequence>MSKVVGGICTIDSVCPTKMACVGCGAKVPRPEFKDEIAAFYNWAEESEKRFEQLGLLLEAKKMKIAKNRAKNELKEIQLIEKSQRDETYAPEIRITSLPNCFGQIKGY</sequence>
<dbReference type="Proteomes" id="UP001209276">
    <property type="component" value="Unassembled WGS sequence"/>
</dbReference>
<dbReference type="EMBL" id="CP041405">
    <property type="protein sequence ID" value="QDM42467.1"/>
    <property type="molecule type" value="Genomic_DNA"/>
</dbReference>
<evidence type="ECO:0000313" key="3">
    <source>
        <dbReference type="EMBL" id="QDM42467.1"/>
    </source>
</evidence>
<accession>A0AAP9DR28</accession>
<protein>
    <submittedName>
        <fullName evidence="3">Uncharacterized protein</fullName>
    </submittedName>
</protein>
<proteinExistence type="predicted"/>
<evidence type="ECO:0000313" key="5">
    <source>
        <dbReference type="Proteomes" id="UP001209276"/>
    </source>
</evidence>
<name>A0AAP9DR28_PANTH</name>
<evidence type="ECO:0000256" key="1">
    <source>
        <dbReference type="SAM" id="Coils"/>
    </source>
</evidence>
<keyword evidence="5" id="KW-1185">Reference proteome</keyword>